<comment type="catalytic activity">
    <reaction evidence="4">
        <text>a 2-deoxystreptamine antibiotic + acetyl-CoA = an N(3)-acetyl-2-deoxystreptamine antibiotic + CoA + H(+)</text>
        <dbReference type="Rhea" id="RHEA:12665"/>
        <dbReference type="ChEBI" id="CHEBI:15378"/>
        <dbReference type="ChEBI" id="CHEBI:57287"/>
        <dbReference type="ChEBI" id="CHEBI:57288"/>
        <dbReference type="ChEBI" id="CHEBI:57921"/>
        <dbReference type="ChEBI" id="CHEBI:77452"/>
        <dbReference type="EC" id="2.3.1.81"/>
    </reaction>
</comment>
<evidence type="ECO:0000313" key="6">
    <source>
        <dbReference type="Proteomes" id="UP001596250"/>
    </source>
</evidence>
<name>A0ABW1IPQ8_9BACL</name>
<dbReference type="InterPro" id="IPR028345">
    <property type="entry name" value="Antibiotic_NAT-like"/>
</dbReference>
<dbReference type="Proteomes" id="UP001596250">
    <property type="component" value="Unassembled WGS sequence"/>
</dbReference>
<dbReference type="SUPFAM" id="SSF110710">
    <property type="entry name" value="TTHA0583/YokD-like"/>
    <property type="match status" value="1"/>
</dbReference>
<dbReference type="RefSeq" id="WP_379894424.1">
    <property type="nucleotide sequence ID" value="NZ_CBCSCT010000054.1"/>
</dbReference>
<sequence>MTIIDIIQRTKQPMTKDRLYEIWRRLGIERGDKLMVHSSLSSLGYVIGGASAVIESLIAAVGESGTLIMPSQSTDLSNPSGWGNPPVPEDWWPLIYKHMPPYDVDRTPTCGMGAIAELFRTYPNVCRSKHPQTSFCALGKDAQRIMEMHELDYGLGPTSPLGICYEHDAKVLLIGVDYDRCTALHLAEYMASYPGKSEERNSAPLHSEEGVSLWTEWTDISLDTDDFIEIGQSYEAEGNEVAKAQVNGGQMRAMSMRPLVDYAAHWMEQHRGT</sequence>
<protein>
    <recommendedName>
        <fullName evidence="4">Aminoglycoside N(3)-acetyltransferase</fullName>
        <ecNumber evidence="4">2.3.1.-</ecNumber>
    </recommendedName>
</protein>
<evidence type="ECO:0000313" key="5">
    <source>
        <dbReference type="EMBL" id="MFC5987094.1"/>
    </source>
</evidence>
<gene>
    <name evidence="5" type="ORF">ACFPXP_11830</name>
</gene>
<dbReference type="Pfam" id="PF02522">
    <property type="entry name" value="Antibiotic_NAT"/>
    <property type="match status" value="1"/>
</dbReference>
<keyword evidence="4" id="KW-0046">Antibiotic resistance</keyword>
<dbReference type="EMBL" id="JBHSQV010000151">
    <property type="protein sequence ID" value="MFC5987094.1"/>
    <property type="molecule type" value="Genomic_DNA"/>
</dbReference>
<proteinExistence type="inferred from homology"/>
<evidence type="ECO:0000256" key="2">
    <source>
        <dbReference type="ARBA" id="ARBA00022679"/>
    </source>
</evidence>
<accession>A0ABW1IPQ8</accession>
<dbReference type="EC" id="2.3.1.-" evidence="4"/>
<keyword evidence="3 4" id="KW-0012">Acyltransferase</keyword>
<reference evidence="6" key="1">
    <citation type="journal article" date="2019" name="Int. J. Syst. Evol. Microbiol.">
        <title>The Global Catalogue of Microorganisms (GCM) 10K type strain sequencing project: providing services to taxonomists for standard genome sequencing and annotation.</title>
        <authorList>
            <consortium name="The Broad Institute Genomics Platform"/>
            <consortium name="The Broad Institute Genome Sequencing Center for Infectious Disease"/>
            <person name="Wu L."/>
            <person name="Ma J."/>
        </authorList>
    </citation>
    <scope>NUCLEOTIDE SEQUENCE [LARGE SCALE GENOMIC DNA]</scope>
    <source>
        <strain evidence="6">CCM 8749</strain>
    </source>
</reference>
<comment type="caution">
    <text evidence="5">The sequence shown here is derived from an EMBL/GenBank/DDBJ whole genome shotgun (WGS) entry which is preliminary data.</text>
</comment>
<comment type="similarity">
    <text evidence="1 4">Belongs to the antibiotic N-acetyltransferase family.</text>
</comment>
<keyword evidence="2 4" id="KW-0808">Transferase</keyword>
<dbReference type="InterPro" id="IPR003679">
    <property type="entry name" value="Amioglycoside_AcTrfase"/>
</dbReference>
<evidence type="ECO:0000256" key="4">
    <source>
        <dbReference type="RuleBase" id="RU365031"/>
    </source>
</evidence>
<evidence type="ECO:0000256" key="3">
    <source>
        <dbReference type="ARBA" id="ARBA00023315"/>
    </source>
</evidence>
<dbReference type="PANTHER" id="PTHR11104:SF0">
    <property type="entry name" value="SPBETA PROPHAGE-DERIVED AMINOGLYCOSIDE N(3')-ACETYLTRANSFERASE-LIKE PROTEIN YOKD"/>
    <property type="match status" value="1"/>
</dbReference>
<dbReference type="PANTHER" id="PTHR11104">
    <property type="entry name" value="AMINOGLYCOSIDE N3-ACETYLTRANSFERASE"/>
    <property type="match status" value="1"/>
</dbReference>
<organism evidence="5 6">
    <name type="scientific">Marinicrinis lubricantis</name>
    <dbReference type="NCBI Taxonomy" id="2086470"/>
    <lineage>
        <taxon>Bacteria</taxon>
        <taxon>Bacillati</taxon>
        <taxon>Bacillota</taxon>
        <taxon>Bacilli</taxon>
        <taxon>Bacillales</taxon>
        <taxon>Paenibacillaceae</taxon>
    </lineage>
</organism>
<evidence type="ECO:0000256" key="1">
    <source>
        <dbReference type="ARBA" id="ARBA00006383"/>
    </source>
</evidence>
<keyword evidence="6" id="KW-1185">Reference proteome</keyword>